<feature type="compositionally biased region" description="Low complexity" evidence="2">
    <location>
        <begin position="9"/>
        <end position="21"/>
    </location>
</feature>
<feature type="region of interest" description="Disordered" evidence="2">
    <location>
        <begin position="1"/>
        <end position="21"/>
    </location>
</feature>
<dbReference type="AlphaFoldDB" id="A0A9X1SC89"/>
<organism evidence="4 5">
    <name type="scientific">Arthrobacter caoxuetaonis</name>
    <dbReference type="NCBI Taxonomy" id="2886935"/>
    <lineage>
        <taxon>Bacteria</taxon>
        <taxon>Bacillati</taxon>
        <taxon>Actinomycetota</taxon>
        <taxon>Actinomycetes</taxon>
        <taxon>Micrococcales</taxon>
        <taxon>Micrococcaceae</taxon>
        <taxon>Arthrobacter</taxon>
    </lineage>
</organism>
<evidence type="ECO:0000256" key="1">
    <source>
        <dbReference type="ARBA" id="ARBA00022801"/>
    </source>
</evidence>
<keyword evidence="1 4" id="KW-0378">Hydrolase</keyword>
<gene>
    <name evidence="4" type="ORF">LJ757_06385</name>
</gene>
<dbReference type="EMBL" id="JAJFZV010000004">
    <property type="protein sequence ID" value="MCC3297431.1"/>
    <property type="molecule type" value="Genomic_DNA"/>
</dbReference>
<dbReference type="Proteomes" id="UP001139158">
    <property type="component" value="Unassembled WGS sequence"/>
</dbReference>
<dbReference type="GO" id="GO:0033388">
    <property type="term" value="P:putrescine biosynthetic process from arginine"/>
    <property type="evidence" value="ECO:0007669"/>
    <property type="project" value="TreeGrafter"/>
</dbReference>
<evidence type="ECO:0000313" key="4">
    <source>
        <dbReference type="EMBL" id="MCC3297431.1"/>
    </source>
</evidence>
<feature type="domain" description="CN hydrolase" evidence="3">
    <location>
        <begin position="24"/>
        <end position="284"/>
    </location>
</feature>
<keyword evidence="5" id="KW-1185">Reference proteome</keyword>
<dbReference type="PANTHER" id="PTHR43674:SF2">
    <property type="entry name" value="BETA-UREIDOPROPIONASE"/>
    <property type="match status" value="1"/>
</dbReference>
<evidence type="ECO:0000256" key="2">
    <source>
        <dbReference type="SAM" id="MobiDB-lite"/>
    </source>
</evidence>
<name>A0A9X1SC89_9MICC</name>
<dbReference type="Gene3D" id="3.60.110.10">
    <property type="entry name" value="Carbon-nitrogen hydrolase"/>
    <property type="match status" value="1"/>
</dbReference>
<evidence type="ECO:0000313" key="5">
    <source>
        <dbReference type="Proteomes" id="UP001139158"/>
    </source>
</evidence>
<dbReference type="InterPro" id="IPR003010">
    <property type="entry name" value="C-N_Hydrolase"/>
</dbReference>
<dbReference type="PROSITE" id="PS50263">
    <property type="entry name" value="CN_HYDROLASE"/>
    <property type="match status" value="1"/>
</dbReference>
<sequence length="335" mass="36236">MIEITRTGALRSPAAKRPSARPALRVGLVQHRWQPDPEAVKDELRDGIARAADQGAAVVFLAELTLSRYPADTSPDGRPADVAEDLMSGPTFAFAAEAARRHEVCVHASLYERADGPDGRGLNTSILVSPQGQLLARTRKLHIPVSSGYCENLYFRPGPAGPDAYKVYAPAELDGAKLGMPACWDQWFPELARIYSLGGAELLVYPSAIGSEPEFPELDTQPMWQKVITGNAVANGLFMVVPNRWGNEGNLTFYGSSFICDPYGRVLVEAPRNESAVLVADLDLDQRGHWLSLFPFLENRRPETYGALTAETPGTAPAPPAAPAAGMSVDAWIRA</sequence>
<evidence type="ECO:0000259" key="3">
    <source>
        <dbReference type="PROSITE" id="PS50263"/>
    </source>
</evidence>
<dbReference type="InterPro" id="IPR036526">
    <property type="entry name" value="C-N_Hydrolase_sf"/>
</dbReference>
<dbReference type="GO" id="GO:0050126">
    <property type="term" value="F:N-carbamoylputrescine amidase activity"/>
    <property type="evidence" value="ECO:0007669"/>
    <property type="project" value="TreeGrafter"/>
</dbReference>
<accession>A0A9X1SC89</accession>
<dbReference type="SUPFAM" id="SSF56317">
    <property type="entry name" value="Carbon-nitrogen hydrolase"/>
    <property type="match status" value="1"/>
</dbReference>
<dbReference type="Pfam" id="PF00795">
    <property type="entry name" value="CN_hydrolase"/>
    <property type="match status" value="1"/>
</dbReference>
<protein>
    <submittedName>
        <fullName evidence="4">Hydrolase</fullName>
    </submittedName>
</protein>
<dbReference type="RefSeq" id="WP_227895277.1">
    <property type="nucleotide sequence ID" value="NZ_CP099466.1"/>
</dbReference>
<reference evidence="4" key="1">
    <citation type="submission" date="2021-10" db="EMBL/GenBank/DDBJ databases">
        <title>Novel species in genus Arthrobacter.</title>
        <authorList>
            <person name="Liu Y."/>
        </authorList>
    </citation>
    <scope>NUCLEOTIDE SEQUENCE</scope>
    <source>
        <strain evidence="4">Zg-Y453</strain>
    </source>
</reference>
<dbReference type="PANTHER" id="PTHR43674">
    <property type="entry name" value="NITRILASE C965.09-RELATED"/>
    <property type="match status" value="1"/>
</dbReference>
<dbReference type="InterPro" id="IPR050345">
    <property type="entry name" value="Aliph_Amidase/BUP"/>
</dbReference>
<proteinExistence type="predicted"/>
<comment type="caution">
    <text evidence="4">The sequence shown here is derived from an EMBL/GenBank/DDBJ whole genome shotgun (WGS) entry which is preliminary data.</text>
</comment>